<dbReference type="Proteomes" id="UP000800036">
    <property type="component" value="Unassembled WGS sequence"/>
</dbReference>
<evidence type="ECO:0000256" key="10">
    <source>
        <dbReference type="SAM" id="MobiDB-lite"/>
    </source>
</evidence>
<feature type="compositionally biased region" description="Basic and acidic residues" evidence="10">
    <location>
        <begin position="335"/>
        <end position="345"/>
    </location>
</feature>
<dbReference type="CDD" id="cd13994">
    <property type="entry name" value="STKc_HAL4_like"/>
    <property type="match status" value="1"/>
</dbReference>
<evidence type="ECO:0000256" key="4">
    <source>
        <dbReference type="ARBA" id="ARBA00022741"/>
    </source>
</evidence>
<dbReference type="PANTHER" id="PTHR24343:SF191">
    <property type="entry name" value="SERINE_THREONINE PROTEIN KINASE"/>
    <property type="match status" value="1"/>
</dbReference>
<dbReference type="GO" id="GO:0005524">
    <property type="term" value="F:ATP binding"/>
    <property type="evidence" value="ECO:0007669"/>
    <property type="project" value="UniProtKB-UniRule"/>
</dbReference>
<feature type="binding site" evidence="9">
    <location>
        <position position="426"/>
    </location>
    <ligand>
        <name>ATP</name>
        <dbReference type="ChEBI" id="CHEBI:30616"/>
    </ligand>
</feature>
<evidence type="ECO:0000313" key="13">
    <source>
        <dbReference type="Proteomes" id="UP000800036"/>
    </source>
</evidence>
<gene>
    <name evidence="12" type="ORF">BU23DRAFT_652870</name>
</gene>
<comment type="catalytic activity">
    <reaction evidence="7">
        <text>L-threonyl-[protein] + ATP = O-phospho-L-threonyl-[protein] + ADP + H(+)</text>
        <dbReference type="Rhea" id="RHEA:46608"/>
        <dbReference type="Rhea" id="RHEA-COMP:11060"/>
        <dbReference type="Rhea" id="RHEA-COMP:11605"/>
        <dbReference type="ChEBI" id="CHEBI:15378"/>
        <dbReference type="ChEBI" id="CHEBI:30013"/>
        <dbReference type="ChEBI" id="CHEBI:30616"/>
        <dbReference type="ChEBI" id="CHEBI:61977"/>
        <dbReference type="ChEBI" id="CHEBI:456216"/>
        <dbReference type="EC" id="2.7.11.1"/>
    </reaction>
</comment>
<dbReference type="PROSITE" id="PS50011">
    <property type="entry name" value="PROTEIN_KINASE_DOM"/>
    <property type="match status" value="1"/>
</dbReference>
<keyword evidence="6 9" id="KW-0067">ATP-binding</keyword>
<feature type="region of interest" description="Disordered" evidence="10">
    <location>
        <begin position="202"/>
        <end position="224"/>
    </location>
</feature>
<dbReference type="InterPro" id="IPR017441">
    <property type="entry name" value="Protein_kinase_ATP_BS"/>
</dbReference>
<reference evidence="12" key="1">
    <citation type="journal article" date="2020" name="Stud. Mycol.">
        <title>101 Dothideomycetes genomes: a test case for predicting lifestyles and emergence of pathogens.</title>
        <authorList>
            <person name="Haridas S."/>
            <person name="Albert R."/>
            <person name="Binder M."/>
            <person name="Bloem J."/>
            <person name="Labutti K."/>
            <person name="Salamov A."/>
            <person name="Andreopoulos B."/>
            <person name="Baker S."/>
            <person name="Barry K."/>
            <person name="Bills G."/>
            <person name="Bluhm B."/>
            <person name="Cannon C."/>
            <person name="Castanera R."/>
            <person name="Culley D."/>
            <person name="Daum C."/>
            <person name="Ezra D."/>
            <person name="Gonzalez J."/>
            <person name="Henrissat B."/>
            <person name="Kuo A."/>
            <person name="Liang C."/>
            <person name="Lipzen A."/>
            <person name="Lutzoni F."/>
            <person name="Magnuson J."/>
            <person name="Mondo S."/>
            <person name="Nolan M."/>
            <person name="Ohm R."/>
            <person name="Pangilinan J."/>
            <person name="Park H.-J."/>
            <person name="Ramirez L."/>
            <person name="Alfaro M."/>
            <person name="Sun H."/>
            <person name="Tritt A."/>
            <person name="Yoshinaga Y."/>
            <person name="Zwiers L.-H."/>
            <person name="Turgeon B."/>
            <person name="Goodwin S."/>
            <person name="Spatafora J."/>
            <person name="Crous P."/>
            <person name="Grigoriev I."/>
        </authorList>
    </citation>
    <scope>NUCLEOTIDE SEQUENCE</scope>
    <source>
        <strain evidence="12">CBS 107.79</strain>
    </source>
</reference>
<proteinExistence type="predicted"/>
<evidence type="ECO:0000256" key="2">
    <source>
        <dbReference type="ARBA" id="ARBA00022527"/>
    </source>
</evidence>
<dbReference type="InterPro" id="IPR000719">
    <property type="entry name" value="Prot_kinase_dom"/>
</dbReference>
<evidence type="ECO:0000313" key="12">
    <source>
        <dbReference type="EMBL" id="KAF1969439.1"/>
    </source>
</evidence>
<feature type="domain" description="Protein kinase" evidence="11">
    <location>
        <begin position="394"/>
        <end position="700"/>
    </location>
</feature>
<accession>A0A6A5UZR8</accession>
<dbReference type="PANTHER" id="PTHR24343">
    <property type="entry name" value="SERINE/THREONINE KINASE"/>
    <property type="match status" value="1"/>
</dbReference>
<keyword evidence="5 12" id="KW-0418">Kinase</keyword>
<evidence type="ECO:0000256" key="5">
    <source>
        <dbReference type="ARBA" id="ARBA00022777"/>
    </source>
</evidence>
<dbReference type="EC" id="2.7.11.1" evidence="1"/>
<sequence>MNTVQRMGGVYKACPDQSPGAISAGRLVPIDGIDANKDFAGLPVGLGVAGQSGRGRRRRAAKRIGSDIKGVIYRIVVVKMTREGESGLALHPTPIAEEDESTASEPTEPLTPQSHDSDSTPFTNPFRNNETVDFLAPPVRTEDGDVKTMPAATPRAARAASPMSPSPSNFKVGASGEPHASSTPEKLGFGKRAASFVRDKLHRAGSHREGPSQNDKKDAHRTEQAGMDGLAEVLPAVDVPRAGRRFSALSLSGRNTPKSSDSISPPEPASPSSTISNERNQGEMRLANKNSASSAAVSSMAKERTPGVKWAGHGLRGGKRHTWTRRRSASTEQVPKIHPEDEKPTTDLMATYSKPASRGVGMRARRLSLSLPEEFVVDFCDLDREFKSSSLMPGKRGKILGKGATSEVRIMARKGFGKSEDLVAVKEFRARDNDESEADYIDKIKSEYSIAKSLHHPNIVETVRLCTSRGRWSHVMEYCAYGELYSLVERKLFGNTVDGYYSLDDRLCFFKQLLRGVQYLHDHGIAHRDIKLENLLLDKEGHLKISDFGVAEVFSGEHPGLRRAGGECGKNMGEVRFSDPGICGSLPYIAPEVLDKRGRYDPRPLDVWSCAIVYLTMSFGGNPWQAARSDFPHYSRFKKGWDEWLPSHPDGEISVDDYPKCGKLFSLINPPPIKCLMLKMLHPDPDKRITIREVLDTACVKNINCCCLESYDDPSCCVDASKLSNARSTPPKKYLHHHIPPKPEHRLGKAFHHRFDAGDGH</sequence>
<dbReference type="InterPro" id="IPR011009">
    <property type="entry name" value="Kinase-like_dom_sf"/>
</dbReference>
<evidence type="ECO:0000256" key="6">
    <source>
        <dbReference type="ARBA" id="ARBA00022840"/>
    </source>
</evidence>
<dbReference type="SMART" id="SM00220">
    <property type="entry name" value="S_TKc"/>
    <property type="match status" value="1"/>
</dbReference>
<feature type="compositionally biased region" description="Polar residues" evidence="10">
    <location>
        <begin position="249"/>
        <end position="258"/>
    </location>
</feature>
<organism evidence="12 13">
    <name type="scientific">Bimuria novae-zelandiae CBS 107.79</name>
    <dbReference type="NCBI Taxonomy" id="1447943"/>
    <lineage>
        <taxon>Eukaryota</taxon>
        <taxon>Fungi</taxon>
        <taxon>Dikarya</taxon>
        <taxon>Ascomycota</taxon>
        <taxon>Pezizomycotina</taxon>
        <taxon>Dothideomycetes</taxon>
        <taxon>Pleosporomycetidae</taxon>
        <taxon>Pleosporales</taxon>
        <taxon>Massarineae</taxon>
        <taxon>Didymosphaeriaceae</taxon>
        <taxon>Bimuria</taxon>
    </lineage>
</organism>
<feature type="region of interest" description="Disordered" evidence="10">
    <location>
        <begin position="248"/>
        <end position="347"/>
    </location>
</feature>
<feature type="compositionally biased region" description="Low complexity" evidence="10">
    <location>
        <begin position="287"/>
        <end position="300"/>
    </location>
</feature>
<dbReference type="GO" id="GO:0004674">
    <property type="term" value="F:protein serine/threonine kinase activity"/>
    <property type="evidence" value="ECO:0007669"/>
    <property type="project" value="UniProtKB-KW"/>
</dbReference>
<dbReference type="GO" id="GO:0030003">
    <property type="term" value="P:intracellular monoatomic cation homeostasis"/>
    <property type="evidence" value="ECO:0007669"/>
    <property type="project" value="TreeGrafter"/>
</dbReference>
<dbReference type="AlphaFoldDB" id="A0A6A5UZR8"/>
<evidence type="ECO:0000256" key="7">
    <source>
        <dbReference type="ARBA" id="ARBA00047899"/>
    </source>
</evidence>
<dbReference type="OrthoDB" id="4062651at2759"/>
<feature type="compositionally biased region" description="Basic and acidic residues" evidence="10">
    <location>
        <begin position="206"/>
        <end position="223"/>
    </location>
</feature>
<keyword evidence="4 9" id="KW-0547">Nucleotide-binding</keyword>
<dbReference type="Gene3D" id="1.10.510.10">
    <property type="entry name" value="Transferase(Phosphotransferase) domain 1"/>
    <property type="match status" value="1"/>
</dbReference>
<evidence type="ECO:0000256" key="9">
    <source>
        <dbReference type="PROSITE-ProRule" id="PRU10141"/>
    </source>
</evidence>
<dbReference type="InterPro" id="IPR008271">
    <property type="entry name" value="Ser/Thr_kinase_AS"/>
</dbReference>
<dbReference type="SUPFAM" id="SSF56112">
    <property type="entry name" value="Protein kinase-like (PK-like)"/>
    <property type="match status" value="1"/>
</dbReference>
<dbReference type="PROSITE" id="PS00108">
    <property type="entry name" value="PROTEIN_KINASE_ST"/>
    <property type="match status" value="1"/>
</dbReference>
<keyword evidence="13" id="KW-1185">Reference proteome</keyword>
<evidence type="ECO:0000256" key="3">
    <source>
        <dbReference type="ARBA" id="ARBA00022679"/>
    </source>
</evidence>
<feature type="region of interest" description="Disordered" evidence="10">
    <location>
        <begin position="88"/>
        <end position="190"/>
    </location>
</feature>
<name>A0A6A5UZR8_9PLEO</name>
<evidence type="ECO:0000256" key="8">
    <source>
        <dbReference type="ARBA" id="ARBA00048679"/>
    </source>
</evidence>
<dbReference type="GO" id="GO:0005829">
    <property type="term" value="C:cytosol"/>
    <property type="evidence" value="ECO:0007669"/>
    <property type="project" value="TreeGrafter"/>
</dbReference>
<feature type="compositionally biased region" description="Basic residues" evidence="10">
    <location>
        <begin position="316"/>
        <end position="328"/>
    </location>
</feature>
<protein>
    <recommendedName>
        <fullName evidence="1">non-specific serine/threonine protein kinase</fullName>
        <ecNumber evidence="1">2.7.11.1</ecNumber>
    </recommendedName>
</protein>
<dbReference type="Pfam" id="PF00069">
    <property type="entry name" value="Pkinase"/>
    <property type="match status" value="1"/>
</dbReference>
<feature type="compositionally biased region" description="Polar residues" evidence="10">
    <location>
        <begin position="110"/>
        <end position="131"/>
    </location>
</feature>
<keyword evidence="3" id="KW-0808">Transferase</keyword>
<comment type="catalytic activity">
    <reaction evidence="8">
        <text>L-seryl-[protein] + ATP = O-phospho-L-seryl-[protein] + ADP + H(+)</text>
        <dbReference type="Rhea" id="RHEA:17989"/>
        <dbReference type="Rhea" id="RHEA-COMP:9863"/>
        <dbReference type="Rhea" id="RHEA-COMP:11604"/>
        <dbReference type="ChEBI" id="CHEBI:15378"/>
        <dbReference type="ChEBI" id="CHEBI:29999"/>
        <dbReference type="ChEBI" id="CHEBI:30616"/>
        <dbReference type="ChEBI" id="CHEBI:83421"/>
        <dbReference type="ChEBI" id="CHEBI:456216"/>
        <dbReference type="EC" id="2.7.11.1"/>
    </reaction>
</comment>
<feature type="compositionally biased region" description="Low complexity" evidence="10">
    <location>
        <begin position="148"/>
        <end position="168"/>
    </location>
</feature>
<feature type="compositionally biased region" description="Low complexity" evidence="10">
    <location>
        <begin position="259"/>
        <end position="276"/>
    </location>
</feature>
<dbReference type="EMBL" id="ML976709">
    <property type="protein sequence ID" value="KAF1969439.1"/>
    <property type="molecule type" value="Genomic_DNA"/>
</dbReference>
<dbReference type="PROSITE" id="PS00107">
    <property type="entry name" value="PROTEIN_KINASE_ATP"/>
    <property type="match status" value="1"/>
</dbReference>
<evidence type="ECO:0000256" key="1">
    <source>
        <dbReference type="ARBA" id="ARBA00012513"/>
    </source>
</evidence>
<evidence type="ECO:0000259" key="11">
    <source>
        <dbReference type="PROSITE" id="PS50011"/>
    </source>
</evidence>
<keyword evidence="2" id="KW-0723">Serine/threonine-protein kinase</keyword>